<accession>A0A3N2S2W9</accession>
<evidence type="ECO:0000256" key="3">
    <source>
        <dbReference type="ARBA" id="ARBA00022692"/>
    </source>
</evidence>
<evidence type="ECO:0000313" key="8">
    <source>
        <dbReference type="EMBL" id="ROU14063.1"/>
    </source>
</evidence>
<feature type="transmembrane region" description="Helical" evidence="6">
    <location>
        <begin position="254"/>
        <end position="273"/>
    </location>
</feature>
<protein>
    <submittedName>
        <fullName evidence="8">ComEC family protein</fullName>
    </submittedName>
</protein>
<dbReference type="NCBIfam" id="TIGR00361">
    <property type="entry name" value="ComEC_Rec2"/>
    <property type="match status" value="1"/>
</dbReference>
<dbReference type="GO" id="GO:0005886">
    <property type="term" value="C:plasma membrane"/>
    <property type="evidence" value="ECO:0007669"/>
    <property type="project" value="UniProtKB-SubCell"/>
</dbReference>
<sequence>MRLPELACCILAGIFPLTVLPALPPLNAVYIAIPILIVLGTRSWIGRRVGIIGLIFCWGVLTAWQVQWPAEAIPGKNRQVEILLTQTDGQTTHQGKITTLEGHRLVVSPAIALYGSYLPQPPCAGQRWRMTIRARAVHGQLNDGGFDSQRYALSQHRSLTGRIIDAQVLDSTCSLRARYLNSLKTTLADFYWRDVMLALGMGERLSVSPEIKALMQETGTSHLMAISGLHITLGASIGWLLIRAIQFFLPGWLINWRLPLLVSLAGGFAYAMLTGMQPPALRTVIAALVWCLLRLSGLRWTGWEVWLCCLATIVFIDPLAVLSDSLWLSAFAVATLIFWYQWFPLCTEGYPRLVRPLMSLVHLQLGLMLLLAPLQILLFHGVSMTSLFANLIAVPVVTFIAVPLILCAMLMHLCGPTVIEMAAWHSGEWVMSAVFGYLRLLPTGWWGIGSAWLGVSLVPWLVLMMWKLNGWFRFPAVAVSLCTLLSFPVWRQTPPDRWQVTMLDVGQGLAMVISRGNNALLYDTGLAWPDGDSGEQLIIPWLRWHQLTPQGIILSHDHLDHRGGLHSLQKAWPGMWVRSPLGWQGHQPCARGERWQWQGLTFQALWPLPGPPAKGNNGSCVVRVDDGKNSILLTGDIELPAEMAMIRHYWQPFASTIIQVPHHGSSTSSGMPLLQRVGGAAALASASRYNAWRLPSTKVKARYLHQQYAWFDTPHQGQITVTFSANNWWIEGLRDQLLPRWYHQWFGETRDNG</sequence>
<keyword evidence="5 6" id="KW-0472">Membrane</keyword>
<dbReference type="EMBL" id="RHFN01000010">
    <property type="protein sequence ID" value="ROU14063.1"/>
    <property type="molecule type" value="Genomic_DNA"/>
</dbReference>
<keyword evidence="2" id="KW-1003">Cell membrane</keyword>
<dbReference type="Gene3D" id="3.60.15.10">
    <property type="entry name" value="Ribonuclease Z/Hydroxyacylglutathione hydrolase-like"/>
    <property type="match status" value="1"/>
</dbReference>
<evidence type="ECO:0000256" key="5">
    <source>
        <dbReference type="ARBA" id="ARBA00023136"/>
    </source>
</evidence>
<reference evidence="8 9" key="1">
    <citation type="submission" date="2018-10" db="EMBL/GenBank/DDBJ databases">
        <title>Horizontal transference of carbapenem resistance between Klebsiella pneumoniae and Kluyvera ascorbata during abdominal infection: a case report.</title>
        <authorList>
            <person name="Raro O.H.F."/>
            <person name="Lima-Morales D."/>
            <person name="Barth A.L."/>
            <person name="Paim T.G.S."/>
            <person name="Mott M.P."/>
            <person name="Riche C.V.W."/>
            <person name="Teixeira U.F."/>
            <person name="Waechter F."/>
            <person name="Dias C.A.G."/>
        </authorList>
    </citation>
    <scope>NUCLEOTIDE SEQUENCE [LARGE SCALE GENOMIC DNA]</scope>
    <source>
        <strain evidence="8 9">OT2</strain>
    </source>
</reference>
<organism evidence="8 9">
    <name type="scientific">Kluyvera ascorbata</name>
    <dbReference type="NCBI Taxonomy" id="51288"/>
    <lineage>
        <taxon>Bacteria</taxon>
        <taxon>Pseudomonadati</taxon>
        <taxon>Pseudomonadota</taxon>
        <taxon>Gammaproteobacteria</taxon>
        <taxon>Enterobacterales</taxon>
        <taxon>Enterobacteriaceae</taxon>
        <taxon>Kluyvera</taxon>
    </lineage>
</organism>
<feature type="transmembrane region" description="Helical" evidence="6">
    <location>
        <begin position="387"/>
        <end position="411"/>
    </location>
</feature>
<dbReference type="InterPro" id="IPR035681">
    <property type="entry name" value="ComA-like_MBL"/>
</dbReference>
<dbReference type="Pfam" id="PF03772">
    <property type="entry name" value="Competence"/>
    <property type="match status" value="1"/>
</dbReference>
<feature type="transmembrane region" description="Helical" evidence="6">
    <location>
        <begin position="470"/>
        <end position="490"/>
    </location>
</feature>
<gene>
    <name evidence="8" type="ORF">EB837_11610</name>
</gene>
<dbReference type="InterPro" id="IPR052159">
    <property type="entry name" value="Competence_DNA_uptake"/>
</dbReference>
<feature type="transmembrane region" description="Helical" evidence="6">
    <location>
        <begin position="326"/>
        <end position="345"/>
    </location>
</feature>
<comment type="caution">
    <text evidence="8">The sequence shown here is derived from an EMBL/GenBank/DDBJ whole genome shotgun (WGS) entry which is preliminary data.</text>
</comment>
<dbReference type="RefSeq" id="WP_123651315.1">
    <property type="nucleotide sequence ID" value="NZ_RHFN01000010.1"/>
</dbReference>
<dbReference type="SUPFAM" id="SSF56281">
    <property type="entry name" value="Metallo-hydrolase/oxidoreductase"/>
    <property type="match status" value="1"/>
</dbReference>
<feature type="transmembrane region" description="Helical" evidence="6">
    <location>
        <begin position="303"/>
        <end position="320"/>
    </location>
</feature>
<evidence type="ECO:0000256" key="1">
    <source>
        <dbReference type="ARBA" id="ARBA00004651"/>
    </source>
</evidence>
<evidence type="ECO:0000256" key="4">
    <source>
        <dbReference type="ARBA" id="ARBA00022989"/>
    </source>
</evidence>
<dbReference type="Proteomes" id="UP000268051">
    <property type="component" value="Unassembled WGS sequence"/>
</dbReference>
<proteinExistence type="predicted"/>
<dbReference type="PANTHER" id="PTHR30619">
    <property type="entry name" value="DNA INTERNALIZATION/COMPETENCE PROTEIN COMEC/REC2"/>
    <property type="match status" value="1"/>
</dbReference>
<keyword evidence="3 6" id="KW-0812">Transmembrane</keyword>
<dbReference type="CDD" id="cd07731">
    <property type="entry name" value="ComA-like_MBL-fold"/>
    <property type="match status" value="1"/>
</dbReference>
<dbReference type="NCBIfam" id="TIGR00360">
    <property type="entry name" value="ComEC_N-term"/>
    <property type="match status" value="1"/>
</dbReference>
<feature type="transmembrane region" description="Helical" evidence="6">
    <location>
        <begin position="357"/>
        <end position="381"/>
    </location>
</feature>
<keyword evidence="4 6" id="KW-1133">Transmembrane helix</keyword>
<dbReference type="PANTHER" id="PTHR30619:SF1">
    <property type="entry name" value="RECOMBINATION PROTEIN 2"/>
    <property type="match status" value="1"/>
</dbReference>
<feature type="transmembrane region" description="Helical" evidence="6">
    <location>
        <begin position="444"/>
        <end position="463"/>
    </location>
</feature>
<comment type="subcellular location">
    <subcellularLocation>
        <location evidence="1">Cell membrane</location>
        <topology evidence="1">Multi-pass membrane protein</topology>
    </subcellularLocation>
</comment>
<feature type="transmembrane region" description="Helical" evidence="6">
    <location>
        <begin position="223"/>
        <end position="242"/>
    </location>
</feature>
<dbReference type="InterPro" id="IPR004797">
    <property type="entry name" value="Competence_ComEC/Rec2"/>
</dbReference>
<evidence type="ECO:0000256" key="6">
    <source>
        <dbReference type="SAM" id="Phobius"/>
    </source>
</evidence>
<evidence type="ECO:0000256" key="2">
    <source>
        <dbReference type="ARBA" id="ARBA00022475"/>
    </source>
</evidence>
<dbReference type="InterPro" id="IPR036866">
    <property type="entry name" value="RibonucZ/Hydroxyglut_hydro"/>
</dbReference>
<feature type="domain" description="Metallo-beta-lactamase" evidence="7">
    <location>
        <begin position="507"/>
        <end position="688"/>
    </location>
</feature>
<dbReference type="SMART" id="SM00849">
    <property type="entry name" value="Lactamase_B"/>
    <property type="match status" value="1"/>
</dbReference>
<dbReference type="InterPro" id="IPR001279">
    <property type="entry name" value="Metallo-B-lactamas"/>
</dbReference>
<evidence type="ECO:0000259" key="7">
    <source>
        <dbReference type="SMART" id="SM00849"/>
    </source>
</evidence>
<name>A0A3N2S2W9_9ENTR</name>
<dbReference type="OrthoDB" id="9761531at2"/>
<evidence type="ECO:0000313" key="9">
    <source>
        <dbReference type="Proteomes" id="UP000268051"/>
    </source>
</evidence>
<dbReference type="AlphaFoldDB" id="A0A3N2S2W9"/>
<dbReference type="Pfam" id="PF00753">
    <property type="entry name" value="Lactamase_B"/>
    <property type="match status" value="1"/>
</dbReference>
<dbReference type="NCBIfam" id="NF008580">
    <property type="entry name" value="PRK11539.1"/>
    <property type="match status" value="1"/>
</dbReference>
<dbReference type="InterPro" id="IPR004477">
    <property type="entry name" value="ComEC_N"/>
</dbReference>
<dbReference type="GO" id="GO:0030420">
    <property type="term" value="P:establishment of competence for transformation"/>
    <property type="evidence" value="ECO:0007669"/>
    <property type="project" value="InterPro"/>
</dbReference>